<dbReference type="Proteomes" id="UP000557217">
    <property type="component" value="Unassembled WGS sequence"/>
</dbReference>
<evidence type="ECO:0000313" key="2">
    <source>
        <dbReference type="Proteomes" id="UP000557217"/>
    </source>
</evidence>
<protein>
    <submittedName>
        <fullName evidence="1">Uncharacterized protein</fullName>
    </submittedName>
</protein>
<reference evidence="1 2" key="1">
    <citation type="submission" date="2020-08" db="EMBL/GenBank/DDBJ databases">
        <title>Genomic Encyclopedia of Type Strains, Phase IV (KMG-IV): sequencing the most valuable type-strain genomes for metagenomic binning, comparative biology and taxonomic classification.</title>
        <authorList>
            <person name="Goeker M."/>
        </authorList>
    </citation>
    <scope>NUCLEOTIDE SEQUENCE [LARGE SCALE GENOMIC DNA]</scope>
    <source>
        <strain evidence="1 2">DSM 10633</strain>
    </source>
</reference>
<gene>
    <name evidence="1" type="ORF">HNR36_000589</name>
</gene>
<accession>A0A840PSQ7</accession>
<sequence>MKPTYIGFNTQPYAIIVWQFEKNRSKTICYSEAELQSALARYNAPGDLYYQVPHNVHYFNKVAIPA</sequence>
<dbReference type="AlphaFoldDB" id="A0A840PSQ7"/>
<dbReference type="RefSeq" id="WP_168412044.1">
    <property type="nucleotide sequence ID" value="NZ_JAAXPW010000006.1"/>
</dbReference>
<name>A0A840PSQ7_URETH</name>
<proteinExistence type="predicted"/>
<keyword evidence="2" id="KW-1185">Reference proteome</keyword>
<organism evidence="1 2">
    <name type="scientific">Ureibacillus thermosphaericus</name>
    <dbReference type="NCBI Taxonomy" id="51173"/>
    <lineage>
        <taxon>Bacteria</taxon>
        <taxon>Bacillati</taxon>
        <taxon>Bacillota</taxon>
        <taxon>Bacilli</taxon>
        <taxon>Bacillales</taxon>
        <taxon>Caryophanaceae</taxon>
        <taxon>Ureibacillus</taxon>
    </lineage>
</organism>
<dbReference type="EMBL" id="JACHGZ010000004">
    <property type="protein sequence ID" value="MBB5148204.1"/>
    <property type="molecule type" value="Genomic_DNA"/>
</dbReference>
<comment type="caution">
    <text evidence="1">The sequence shown here is derived from an EMBL/GenBank/DDBJ whole genome shotgun (WGS) entry which is preliminary data.</text>
</comment>
<evidence type="ECO:0000313" key="1">
    <source>
        <dbReference type="EMBL" id="MBB5148204.1"/>
    </source>
</evidence>